<name>C0QRN6_PERMH</name>
<dbReference type="InterPro" id="IPR025529">
    <property type="entry name" value="DUF4416"/>
</dbReference>
<dbReference type="KEGG" id="pmx:PERMA_1565"/>
<evidence type="ECO:0000313" key="2">
    <source>
        <dbReference type="Proteomes" id="UP000001366"/>
    </source>
</evidence>
<dbReference type="EMBL" id="CP001230">
    <property type="protein sequence ID" value="ACO04398.1"/>
    <property type="molecule type" value="Genomic_DNA"/>
</dbReference>
<protein>
    <recommendedName>
        <fullName evidence="3">GTP-binding protein</fullName>
    </recommendedName>
</protein>
<dbReference type="STRING" id="123214.PERMA_1565"/>
<dbReference type="Proteomes" id="UP000001366">
    <property type="component" value="Chromosome"/>
</dbReference>
<accession>C0QRN6</accession>
<dbReference type="Pfam" id="PF14385">
    <property type="entry name" value="DUF4416"/>
    <property type="match status" value="1"/>
</dbReference>
<sequence length="168" mass="20350">MRKSIKALLGFGLMWNRKEFLEQAFQTINHHFGKIIEKTDHFSLEYSKYYEKEMGKDLRKIFIITDRVIDKSEIGDIKKLSMKIEDDMRIEGKRTVNIDPFYIDMDQVVVATSKYRGNRVYIGEGIFVELELWYHHGSFQPFLWTYIDYKEHIHFFNKVRNIYKKVYN</sequence>
<organism evidence="1 2">
    <name type="scientific">Persephonella marina (strain DSM 14350 / EX-H1)</name>
    <dbReference type="NCBI Taxonomy" id="123214"/>
    <lineage>
        <taxon>Bacteria</taxon>
        <taxon>Pseudomonadati</taxon>
        <taxon>Aquificota</taxon>
        <taxon>Aquificia</taxon>
        <taxon>Aquificales</taxon>
        <taxon>Hydrogenothermaceae</taxon>
        <taxon>Persephonella</taxon>
    </lineage>
</organism>
<dbReference type="PaxDb" id="123214-PERMA_1565"/>
<reference evidence="1 2" key="1">
    <citation type="journal article" date="2009" name="J. Bacteriol.">
        <title>Complete and draft genome sequences of six members of the Aquificales.</title>
        <authorList>
            <person name="Reysenbach A.L."/>
            <person name="Hamamura N."/>
            <person name="Podar M."/>
            <person name="Griffiths E."/>
            <person name="Ferreira S."/>
            <person name="Hochstein R."/>
            <person name="Heidelberg J."/>
            <person name="Johnson J."/>
            <person name="Mead D."/>
            <person name="Pohorille A."/>
            <person name="Sarmiento M."/>
            <person name="Schweighofer K."/>
            <person name="Seshadri R."/>
            <person name="Voytek M.A."/>
        </authorList>
    </citation>
    <scope>NUCLEOTIDE SEQUENCE [LARGE SCALE GENOMIC DNA]</scope>
    <source>
        <strain evidence="2">DSM 14350 / EX-H1</strain>
    </source>
</reference>
<keyword evidence="2" id="KW-1185">Reference proteome</keyword>
<evidence type="ECO:0000313" key="1">
    <source>
        <dbReference type="EMBL" id="ACO04398.1"/>
    </source>
</evidence>
<gene>
    <name evidence="1" type="ordered locus">PERMA_1565</name>
</gene>
<evidence type="ECO:0008006" key="3">
    <source>
        <dbReference type="Google" id="ProtNLM"/>
    </source>
</evidence>
<dbReference type="HOGENOM" id="CLU_114103_0_0_0"/>
<dbReference type="eggNOG" id="ENOG5032RQK">
    <property type="taxonomic scope" value="Bacteria"/>
</dbReference>
<dbReference type="AlphaFoldDB" id="C0QRN6"/>
<proteinExistence type="predicted"/>
<dbReference type="RefSeq" id="WP_012676636.1">
    <property type="nucleotide sequence ID" value="NC_012440.1"/>
</dbReference>